<reference evidence="2 3" key="1">
    <citation type="submission" date="2024-05" db="EMBL/GenBank/DDBJ databases">
        <authorList>
            <person name="Park S."/>
        </authorList>
    </citation>
    <scope>NUCLEOTIDE SEQUENCE [LARGE SCALE GENOMIC DNA]</scope>
    <source>
        <strain evidence="2 3">DGU5</strain>
    </source>
</reference>
<keyword evidence="1" id="KW-0472">Membrane</keyword>
<proteinExistence type="predicted"/>
<evidence type="ECO:0000313" key="2">
    <source>
        <dbReference type="EMBL" id="MEN7538411.1"/>
    </source>
</evidence>
<dbReference type="Proteomes" id="UP001484535">
    <property type="component" value="Unassembled WGS sequence"/>
</dbReference>
<dbReference type="EMBL" id="JBDLBR010000005">
    <property type="protein sequence ID" value="MEN7538411.1"/>
    <property type="molecule type" value="Genomic_DNA"/>
</dbReference>
<accession>A0ABV0D236</accession>
<evidence type="ECO:0000256" key="1">
    <source>
        <dbReference type="SAM" id="Phobius"/>
    </source>
</evidence>
<protein>
    <submittedName>
        <fullName evidence="2">DUF4350 domain-containing protein</fullName>
    </submittedName>
</protein>
<evidence type="ECO:0000313" key="3">
    <source>
        <dbReference type="Proteomes" id="UP001484535"/>
    </source>
</evidence>
<feature type="transmembrane region" description="Helical" evidence="1">
    <location>
        <begin position="269"/>
        <end position="294"/>
    </location>
</feature>
<dbReference type="RefSeq" id="WP_346785863.1">
    <property type="nucleotide sequence ID" value="NZ_JBDLBR010000005.1"/>
</dbReference>
<sequence length="410" mass="44433">MSRAKSPFHPGAVALVLLVGAASFLLLLYAMAHGLDGSSERDGRAHAKSPGLDGYAGFVSLIENSGHTVSLSYSEGNLDDYGLLVLTPRFDTDGEELAEIIEQRRYTGPTMLVLPKWIAMPIPDSVPVEAEPGWVLLANAMAPPWFDALDIGEGAELAIGTTGGFSGLGYEGTLPDGTNTMALVETGESPIEPLVVDREDDMLAGLYYADGDAWPLVIVFEPDLVNNWGMANETRARLADALIHKASEDEDLDLTFDMTLPGLAKTENLLTLAFTPPFLAATLCLILAALLVAWRAFQRFGPPFAEAPAMAQGKRQLAMNGAALLARLKRWHLLGTPYATLVARRIASRLSLREPEGEARERAIDNALTRTDYQGESFGHWANLLRQARKPADILRASRALRSIERTLTP</sequence>
<gene>
    <name evidence="2" type="ORF">ABDJ38_14605</name>
</gene>
<name>A0ABV0D236_9SPHN</name>
<organism evidence="2 3">
    <name type="scientific">Aurantiacibacter flavus</name>
    <dbReference type="NCBI Taxonomy" id="3145232"/>
    <lineage>
        <taxon>Bacteria</taxon>
        <taxon>Pseudomonadati</taxon>
        <taxon>Pseudomonadota</taxon>
        <taxon>Alphaproteobacteria</taxon>
        <taxon>Sphingomonadales</taxon>
        <taxon>Erythrobacteraceae</taxon>
        <taxon>Aurantiacibacter</taxon>
    </lineage>
</organism>
<keyword evidence="1" id="KW-0812">Transmembrane</keyword>
<comment type="caution">
    <text evidence="2">The sequence shown here is derived from an EMBL/GenBank/DDBJ whole genome shotgun (WGS) entry which is preliminary data.</text>
</comment>
<keyword evidence="1" id="KW-1133">Transmembrane helix</keyword>
<keyword evidence="3" id="KW-1185">Reference proteome</keyword>